<evidence type="ECO:0000313" key="3">
    <source>
        <dbReference type="EMBL" id="AKU98869.1"/>
    </source>
</evidence>
<dbReference type="InterPro" id="IPR000408">
    <property type="entry name" value="Reg_chr_condens"/>
</dbReference>
<dbReference type="GO" id="GO:0005737">
    <property type="term" value="C:cytoplasm"/>
    <property type="evidence" value="ECO:0007669"/>
    <property type="project" value="TreeGrafter"/>
</dbReference>
<dbReference type="PROSITE" id="PS50012">
    <property type="entry name" value="RCC1_3"/>
    <property type="match status" value="3"/>
</dbReference>
<keyword evidence="2" id="KW-0732">Signal</keyword>
<dbReference type="KEGG" id="llu:AKJ09_05533"/>
<evidence type="ECO:0000256" key="2">
    <source>
        <dbReference type="SAM" id="SignalP"/>
    </source>
</evidence>
<reference evidence="3 4" key="1">
    <citation type="submission" date="2015-08" db="EMBL/GenBank/DDBJ databases">
        <authorList>
            <person name="Babu N.S."/>
            <person name="Beckwith C.J."/>
            <person name="Beseler K.G."/>
            <person name="Brison A."/>
            <person name="Carone J.V."/>
            <person name="Caskin T.P."/>
            <person name="Diamond M."/>
            <person name="Durham M.E."/>
            <person name="Foxe J.M."/>
            <person name="Go M."/>
            <person name="Henderson B.A."/>
            <person name="Jones I.B."/>
            <person name="McGettigan J.A."/>
            <person name="Micheletti S.J."/>
            <person name="Nasrallah M.E."/>
            <person name="Ortiz D."/>
            <person name="Piller C.R."/>
            <person name="Privatt S.R."/>
            <person name="Schneider S.L."/>
            <person name="Sharp S."/>
            <person name="Smith T.C."/>
            <person name="Stanton J.D."/>
            <person name="Ullery H.E."/>
            <person name="Wilson R.J."/>
            <person name="Serrano M.G."/>
            <person name="Buck G."/>
            <person name="Lee V."/>
            <person name="Wang Y."/>
            <person name="Carvalho R."/>
            <person name="Voegtly L."/>
            <person name="Shi R."/>
            <person name="Duckworth R."/>
            <person name="Johnson A."/>
            <person name="Loviza R."/>
            <person name="Walstead R."/>
            <person name="Shah Z."/>
            <person name="Kiflezghi M."/>
            <person name="Wade K."/>
            <person name="Ball S.L."/>
            <person name="Bradley K.W."/>
            <person name="Asai D.J."/>
            <person name="Bowman C.A."/>
            <person name="Russell D.A."/>
            <person name="Pope W.H."/>
            <person name="Jacobs-Sera D."/>
            <person name="Hendrix R.W."/>
            <person name="Hatfull G.F."/>
        </authorList>
    </citation>
    <scope>NUCLEOTIDE SEQUENCE [LARGE SCALE GENOMIC DNA]</scope>
    <source>
        <strain evidence="3 4">DSM 27648</strain>
    </source>
</reference>
<dbReference type="SUPFAM" id="SSF50985">
    <property type="entry name" value="RCC1/BLIP-II"/>
    <property type="match status" value="2"/>
</dbReference>
<name>A0A0K1Q0D5_9BACT</name>
<accession>A0A0K1Q0D5</accession>
<dbReference type="PROSITE" id="PS51257">
    <property type="entry name" value="PROKAR_LIPOPROTEIN"/>
    <property type="match status" value="1"/>
</dbReference>
<feature type="compositionally biased region" description="Low complexity" evidence="1">
    <location>
        <begin position="50"/>
        <end position="61"/>
    </location>
</feature>
<dbReference type="InterPro" id="IPR051553">
    <property type="entry name" value="Ran_GTPase-activating"/>
</dbReference>
<dbReference type="AlphaFoldDB" id="A0A0K1Q0D5"/>
<dbReference type="Pfam" id="PF13540">
    <property type="entry name" value="RCC1_2"/>
    <property type="match status" value="3"/>
</dbReference>
<dbReference type="Gene3D" id="2.130.10.30">
    <property type="entry name" value="Regulator of chromosome condensation 1/beta-lactamase-inhibitor protein II"/>
    <property type="match status" value="2"/>
</dbReference>
<dbReference type="InterPro" id="IPR009091">
    <property type="entry name" value="RCC1/BLIP-II"/>
</dbReference>
<dbReference type="EMBL" id="CP012333">
    <property type="protein sequence ID" value="AKU98869.1"/>
    <property type="molecule type" value="Genomic_DNA"/>
</dbReference>
<organism evidence="3 4">
    <name type="scientific">Labilithrix luteola</name>
    <dbReference type="NCBI Taxonomy" id="1391654"/>
    <lineage>
        <taxon>Bacteria</taxon>
        <taxon>Pseudomonadati</taxon>
        <taxon>Myxococcota</taxon>
        <taxon>Polyangia</taxon>
        <taxon>Polyangiales</taxon>
        <taxon>Labilitrichaceae</taxon>
        <taxon>Labilithrix</taxon>
    </lineage>
</organism>
<evidence type="ECO:0000256" key="1">
    <source>
        <dbReference type="SAM" id="MobiDB-lite"/>
    </source>
</evidence>
<protein>
    <recommendedName>
        <fullName evidence="5">BNR repeat domain protein</fullName>
    </recommendedName>
</protein>
<feature type="chain" id="PRO_5005466386" description="BNR repeat domain protein" evidence="2">
    <location>
        <begin position="25"/>
        <end position="501"/>
    </location>
</feature>
<proteinExistence type="predicted"/>
<feature type="region of interest" description="Disordered" evidence="1">
    <location>
        <begin position="482"/>
        <end position="501"/>
    </location>
</feature>
<dbReference type="PANTHER" id="PTHR45982">
    <property type="entry name" value="REGULATOR OF CHROMOSOME CONDENSATION"/>
    <property type="match status" value="1"/>
</dbReference>
<evidence type="ECO:0000313" key="4">
    <source>
        <dbReference type="Proteomes" id="UP000064967"/>
    </source>
</evidence>
<feature type="signal peptide" evidence="2">
    <location>
        <begin position="1"/>
        <end position="24"/>
    </location>
</feature>
<sequence>MRFRIRETSLFLFAGACLAAAAIACSGSDETRDTFSTDEPDAESPPPATTPDSASPSQSSDGGDGGEEDADAGNPDPRPPFDPTPEAVNCSVTPCVQQIVAGENHFCARMHDGAIRCWGDNAKGNLGVADAGILVPDGGVSDGGPDSGTGYPIPTVTGLADVTDISAGGQTTCALVSDGGVSCWGANDKAQLGLSTVPGDAGAATDTLAHPTPAPVPALTSPAKRVDVGIRSACALLESGETWCWGDNSQRELARAFPTTVGAPAQAEFGTFGHVVRTAVGTNTGFGVTDTGALLQWGSAAGKEGSAAGRIASITPDPIPYPLLAGPVTSFGISSTSLYSPPCPNGPPLCPAQQGMAHTCAIVHGQVYCWGQSLYGAVGTGLPDAVVSPALAKVNSDTGWPQQVAAAGEITCLRMTDGKVQCAGDNTRGALSKDVAEKWSMSFRETEFFKGHAVQVAASSKTVCALVQGGSVVCWGSNEKGELGQGSRDVQPHATPVPVGF</sequence>
<evidence type="ECO:0008006" key="5">
    <source>
        <dbReference type="Google" id="ProtNLM"/>
    </source>
</evidence>
<feature type="region of interest" description="Disordered" evidence="1">
    <location>
        <begin position="28"/>
        <end position="86"/>
    </location>
</feature>
<dbReference type="PANTHER" id="PTHR45982:SF1">
    <property type="entry name" value="REGULATOR OF CHROMOSOME CONDENSATION"/>
    <property type="match status" value="1"/>
</dbReference>
<gene>
    <name evidence="3" type="ORF">AKJ09_05533</name>
</gene>
<dbReference type="GO" id="GO:0005085">
    <property type="term" value="F:guanyl-nucleotide exchange factor activity"/>
    <property type="evidence" value="ECO:0007669"/>
    <property type="project" value="TreeGrafter"/>
</dbReference>
<keyword evidence="4" id="KW-1185">Reference proteome</keyword>
<dbReference type="Proteomes" id="UP000064967">
    <property type="component" value="Chromosome"/>
</dbReference>
<dbReference type="STRING" id="1391654.AKJ09_05533"/>